<reference evidence="1" key="1">
    <citation type="submission" date="2020-04" db="EMBL/GenBank/DDBJ databases">
        <authorList>
            <person name="Chiriac C."/>
            <person name="Salcher M."/>
            <person name="Ghai R."/>
            <person name="Kavagutti S V."/>
        </authorList>
    </citation>
    <scope>NUCLEOTIDE SEQUENCE</scope>
</reference>
<proteinExistence type="predicted"/>
<sequence>MSSDFLIIQFAEAKQPEYREKKKEGYMEYGDRNDYPNYLVELFNKSAKHNAIVRNKVHYICGNGWTGNEQFIEKPNRSENLNDLTRKISLDLELFGGAYIEVIWGLGKVAEMWHIDYTKIRTNKDNTQFWYKEDWKAYKKEIEYVYPAFNPKVPNGKQIIYLKEYRPNIGVYSLPVYFGALNYIESDVEVSKHVLGNAKTGFSASKLITLPDGQPSREEMNEIHRKFKNTYTGADGVKYMLSFVNDASRKPIVDDLGQSDLTKEDFGRVDELIQTNIFSGHQVTTPSIFGIAVAGKLGTRTEMRDGYEIFKNTYVNGKQMFLESFMNDMAKYFGYSEEMKIIPCEPIGIEFSEATIKEIAPREWMLEKLGIDMTKYQPVQTAPELNPVELADQFSVFFEFGDEKEGYEVWKQKDHFQDVELFADVTQLQSNILDLISKDKRITPEVIADTLNEDIGAVKRIITDLTKKGFIKSTETSIGQGIDENIIIERQLTEPLRDIVEKVKPKTTEFLIRYSYEWKAGFSKSDIKTSREFCKYLLQANKFYSRSDIEQMSARLGYSVWDRRGGWYTKPNTNIHEPACRHIWKSNIVTRK</sequence>
<accession>A0A6J5LT30</accession>
<dbReference type="EMBL" id="LR796329">
    <property type="protein sequence ID" value="CAB4137545.1"/>
    <property type="molecule type" value="Genomic_DNA"/>
</dbReference>
<dbReference type="Pfam" id="PF13412">
    <property type="entry name" value="HTH_24"/>
    <property type="match status" value="1"/>
</dbReference>
<protein>
    <submittedName>
        <fullName evidence="1">Winged helix-turn-helix DNA-binding</fullName>
    </submittedName>
</protein>
<dbReference type="InterPro" id="IPR036390">
    <property type="entry name" value="WH_DNA-bd_sf"/>
</dbReference>
<dbReference type="SUPFAM" id="SSF46785">
    <property type="entry name" value="Winged helix' DNA-binding domain"/>
    <property type="match status" value="1"/>
</dbReference>
<gene>
    <name evidence="1" type="ORF">UFOVP316_51</name>
</gene>
<dbReference type="Gene3D" id="1.10.10.10">
    <property type="entry name" value="Winged helix-like DNA-binding domain superfamily/Winged helix DNA-binding domain"/>
    <property type="match status" value="1"/>
</dbReference>
<keyword evidence="1" id="KW-0238">DNA-binding</keyword>
<evidence type="ECO:0000313" key="1">
    <source>
        <dbReference type="EMBL" id="CAB4137545.1"/>
    </source>
</evidence>
<dbReference type="GO" id="GO:0003677">
    <property type="term" value="F:DNA binding"/>
    <property type="evidence" value="ECO:0007669"/>
    <property type="project" value="UniProtKB-KW"/>
</dbReference>
<dbReference type="InterPro" id="IPR036388">
    <property type="entry name" value="WH-like_DNA-bd_sf"/>
</dbReference>
<organism evidence="1">
    <name type="scientific">uncultured Caudovirales phage</name>
    <dbReference type="NCBI Taxonomy" id="2100421"/>
    <lineage>
        <taxon>Viruses</taxon>
        <taxon>Duplodnaviria</taxon>
        <taxon>Heunggongvirae</taxon>
        <taxon>Uroviricota</taxon>
        <taxon>Caudoviricetes</taxon>
        <taxon>Peduoviridae</taxon>
        <taxon>Maltschvirus</taxon>
        <taxon>Maltschvirus maltsch</taxon>
    </lineage>
</organism>
<name>A0A6J5LT30_9CAUD</name>